<comment type="caution">
    <text evidence="3">The sequence shown here is derived from an EMBL/GenBank/DDBJ whole genome shotgun (WGS) entry which is preliminary data.</text>
</comment>
<reference evidence="3" key="1">
    <citation type="submission" date="2021-02" db="EMBL/GenBank/DDBJ databases">
        <authorList>
            <person name="Nowell W R."/>
        </authorList>
    </citation>
    <scope>NUCLEOTIDE SEQUENCE</scope>
</reference>
<gene>
    <name evidence="2" type="ORF">JYZ213_LOCUS37578</name>
    <name evidence="3" type="ORF">OXD698_LOCUS41980</name>
</gene>
<evidence type="ECO:0000313" key="2">
    <source>
        <dbReference type="EMBL" id="CAF1397745.1"/>
    </source>
</evidence>
<dbReference type="Proteomes" id="UP000663845">
    <property type="component" value="Unassembled WGS sequence"/>
</dbReference>
<dbReference type="Proteomes" id="UP000663844">
    <property type="component" value="Unassembled WGS sequence"/>
</dbReference>
<name>A0A820D0I8_9BILA</name>
<organism evidence="3 4">
    <name type="scientific">Adineta steineri</name>
    <dbReference type="NCBI Taxonomy" id="433720"/>
    <lineage>
        <taxon>Eukaryota</taxon>
        <taxon>Metazoa</taxon>
        <taxon>Spiralia</taxon>
        <taxon>Gnathifera</taxon>
        <taxon>Rotifera</taxon>
        <taxon>Eurotatoria</taxon>
        <taxon>Bdelloidea</taxon>
        <taxon>Adinetida</taxon>
        <taxon>Adinetidae</taxon>
        <taxon>Adineta</taxon>
    </lineage>
</organism>
<dbReference type="EMBL" id="CAJOAZ010010577">
    <property type="protein sequence ID" value="CAF4223034.1"/>
    <property type="molecule type" value="Genomic_DNA"/>
</dbReference>
<sequence length="88" mass="10388">MGDEQAQSPPPTHIQSRLPEEERKRIHNRRRTIKPRTRYYRNEIICRNFNRRFTITKVKITLRQHGIPFSAVNKSKAGSTLYIGVKQA</sequence>
<accession>A0A820D0I8</accession>
<evidence type="ECO:0000313" key="4">
    <source>
        <dbReference type="Proteomes" id="UP000663844"/>
    </source>
</evidence>
<dbReference type="EMBL" id="CAJNOG010001015">
    <property type="protein sequence ID" value="CAF1397745.1"/>
    <property type="molecule type" value="Genomic_DNA"/>
</dbReference>
<feature type="region of interest" description="Disordered" evidence="1">
    <location>
        <begin position="1"/>
        <end position="30"/>
    </location>
</feature>
<evidence type="ECO:0000313" key="3">
    <source>
        <dbReference type="EMBL" id="CAF4223034.1"/>
    </source>
</evidence>
<protein>
    <submittedName>
        <fullName evidence="3">Uncharacterized protein</fullName>
    </submittedName>
</protein>
<proteinExistence type="predicted"/>
<evidence type="ECO:0000256" key="1">
    <source>
        <dbReference type="SAM" id="MobiDB-lite"/>
    </source>
</evidence>
<dbReference type="AlphaFoldDB" id="A0A820D0I8"/>